<feature type="compositionally biased region" description="Polar residues" evidence="1">
    <location>
        <begin position="326"/>
        <end position="340"/>
    </location>
</feature>
<feature type="compositionally biased region" description="Pro residues" evidence="1">
    <location>
        <begin position="300"/>
        <end position="314"/>
    </location>
</feature>
<protein>
    <submittedName>
        <fullName evidence="3">Uncharacterized protein</fullName>
    </submittedName>
</protein>
<sequence>MSHHSRPTVLTATLPEDRIPSLSLSPPFPTLSQQHVAHGIIPGSPRALESHPTHTSIPAAQTSATITTTLSQLISSPSVPRRSTYPRPSPPGFLYPEAIVPRSVYENSDLIQYHPDTLCNMADGNAIWYLPYGLEMLIFTVMFLGFAWAILVMLINFPPRTWTYFQIESQQIKSRKIVGEKSWWTCMVAWRPWNKQGEEKKERRPFDKPSKFVKLPSISERRASEEAAIAVTSSAQTPSLYMQRNVHLSSPANAHGEAGIELTHRPQHRFPASQNHTYTTHRRATSSPATANRFDLASPPTSPTIASPPNPFLHPPNAHLPIPINPRNSTEWKAQHTQFFSSTPSPGHSSASSSADPDEYPPMNTADIEALEAGTAPLGPRSPTKKRAKDSWADLSLARVEDAVNGWVEKVVRWTDDDRGVREGNVLPRVNGTKVE</sequence>
<gene>
    <name evidence="3" type="ORF">CC86DRAFT_381890</name>
</gene>
<reference evidence="3" key="1">
    <citation type="journal article" date="2020" name="Stud. Mycol.">
        <title>101 Dothideomycetes genomes: a test case for predicting lifestyles and emergence of pathogens.</title>
        <authorList>
            <person name="Haridas S."/>
            <person name="Albert R."/>
            <person name="Binder M."/>
            <person name="Bloem J."/>
            <person name="Labutti K."/>
            <person name="Salamov A."/>
            <person name="Andreopoulos B."/>
            <person name="Baker S."/>
            <person name="Barry K."/>
            <person name="Bills G."/>
            <person name="Bluhm B."/>
            <person name="Cannon C."/>
            <person name="Castanera R."/>
            <person name="Culley D."/>
            <person name="Daum C."/>
            <person name="Ezra D."/>
            <person name="Gonzalez J."/>
            <person name="Henrissat B."/>
            <person name="Kuo A."/>
            <person name="Liang C."/>
            <person name="Lipzen A."/>
            <person name="Lutzoni F."/>
            <person name="Magnuson J."/>
            <person name="Mondo S."/>
            <person name="Nolan M."/>
            <person name="Ohm R."/>
            <person name="Pangilinan J."/>
            <person name="Park H.-J."/>
            <person name="Ramirez L."/>
            <person name="Alfaro M."/>
            <person name="Sun H."/>
            <person name="Tritt A."/>
            <person name="Yoshinaga Y."/>
            <person name="Zwiers L.-H."/>
            <person name="Turgeon B."/>
            <person name="Goodwin S."/>
            <person name="Spatafora J."/>
            <person name="Crous P."/>
            <person name="Grigoriev I."/>
        </authorList>
    </citation>
    <scope>NUCLEOTIDE SEQUENCE</scope>
    <source>
        <strain evidence="3">CBS 113818</strain>
    </source>
</reference>
<proteinExistence type="predicted"/>
<keyword evidence="2" id="KW-1133">Transmembrane helix</keyword>
<keyword evidence="4" id="KW-1185">Reference proteome</keyword>
<name>A0A6A7A139_9PLEO</name>
<dbReference type="Proteomes" id="UP000799424">
    <property type="component" value="Unassembled WGS sequence"/>
</dbReference>
<feature type="transmembrane region" description="Helical" evidence="2">
    <location>
        <begin position="136"/>
        <end position="157"/>
    </location>
</feature>
<dbReference type="EMBL" id="MU006225">
    <property type="protein sequence ID" value="KAF2826816.1"/>
    <property type="molecule type" value="Genomic_DNA"/>
</dbReference>
<dbReference type="AlphaFoldDB" id="A0A6A7A139"/>
<keyword evidence="2" id="KW-0812">Transmembrane</keyword>
<feature type="region of interest" description="Disordered" evidence="1">
    <location>
        <begin position="270"/>
        <end position="391"/>
    </location>
</feature>
<feature type="compositionally biased region" description="Low complexity" evidence="1">
    <location>
        <begin position="341"/>
        <end position="355"/>
    </location>
</feature>
<accession>A0A6A7A139</accession>
<dbReference type="OrthoDB" id="3787127at2759"/>
<evidence type="ECO:0000256" key="2">
    <source>
        <dbReference type="SAM" id="Phobius"/>
    </source>
</evidence>
<evidence type="ECO:0000256" key="1">
    <source>
        <dbReference type="SAM" id="MobiDB-lite"/>
    </source>
</evidence>
<evidence type="ECO:0000313" key="3">
    <source>
        <dbReference type="EMBL" id="KAF2826816.1"/>
    </source>
</evidence>
<evidence type="ECO:0000313" key="4">
    <source>
        <dbReference type="Proteomes" id="UP000799424"/>
    </source>
</evidence>
<keyword evidence="2" id="KW-0472">Membrane</keyword>
<organism evidence="3 4">
    <name type="scientific">Ophiobolus disseminans</name>
    <dbReference type="NCBI Taxonomy" id="1469910"/>
    <lineage>
        <taxon>Eukaryota</taxon>
        <taxon>Fungi</taxon>
        <taxon>Dikarya</taxon>
        <taxon>Ascomycota</taxon>
        <taxon>Pezizomycotina</taxon>
        <taxon>Dothideomycetes</taxon>
        <taxon>Pleosporomycetidae</taxon>
        <taxon>Pleosporales</taxon>
        <taxon>Pleosporineae</taxon>
        <taxon>Phaeosphaeriaceae</taxon>
        <taxon>Ophiobolus</taxon>
    </lineage>
</organism>